<comment type="caution">
    <text evidence="1">The sequence shown here is derived from an EMBL/GenBank/DDBJ whole genome shotgun (WGS) entry which is preliminary data.</text>
</comment>
<reference evidence="1 2" key="1">
    <citation type="submission" date="2017-07" db="EMBL/GenBank/DDBJ databases">
        <title>Isolation and whole genome analysis of endospore-forming bacteria from heroin.</title>
        <authorList>
            <person name="Kalinowski J."/>
            <person name="Ahrens B."/>
            <person name="Al-Dilaimi A."/>
            <person name="Winkler A."/>
            <person name="Wibberg D."/>
            <person name="Schleenbecker U."/>
            <person name="Ruckert C."/>
            <person name="Wolfel R."/>
            <person name="Grass G."/>
        </authorList>
    </citation>
    <scope>NUCLEOTIDE SEQUENCE [LARGE SCALE GENOMIC DNA]</scope>
    <source>
        <strain evidence="1 2">7521-2</strain>
    </source>
</reference>
<evidence type="ECO:0000313" key="2">
    <source>
        <dbReference type="Proteomes" id="UP000216961"/>
    </source>
</evidence>
<dbReference type="EMBL" id="NPBQ01000015">
    <property type="protein sequence ID" value="PAD84931.1"/>
    <property type="molecule type" value="Genomic_DNA"/>
</dbReference>
<sequence length="160" mass="19019">MGRMVKCPYCENQVDKDISVAHSKRYYHKECYEEFSMQKQYRDELMNYIAEIYNIDPYTNGTILKQIKEYQDEFKFKLKGIELALRYFYHTLNNPVKDTSTIGIVPFVYEEAKRHYITVMQAAETAEKYNGEFTSKREVKILSPKLELKRQVNIIDIASL</sequence>
<name>A0AA91TWM2_NIACI</name>
<dbReference type="Proteomes" id="UP000216961">
    <property type="component" value="Unassembled WGS sequence"/>
</dbReference>
<evidence type="ECO:0000313" key="1">
    <source>
        <dbReference type="EMBL" id="PAD84931.1"/>
    </source>
</evidence>
<accession>A0AA91TWM2</accession>
<proteinExistence type="predicted"/>
<organism evidence="1 2">
    <name type="scientific">Niallia circulans</name>
    <name type="common">Bacillus circulans</name>
    <dbReference type="NCBI Taxonomy" id="1397"/>
    <lineage>
        <taxon>Bacteria</taxon>
        <taxon>Bacillati</taxon>
        <taxon>Bacillota</taxon>
        <taxon>Bacilli</taxon>
        <taxon>Bacillales</taxon>
        <taxon>Bacillaceae</taxon>
        <taxon>Niallia</taxon>
    </lineage>
</organism>
<dbReference type="AlphaFoldDB" id="A0AA91TWM2"/>
<gene>
    <name evidence="1" type="ORF">CHH57_02135</name>
</gene>
<protein>
    <submittedName>
        <fullName evidence="1">Uncharacterized protein</fullName>
    </submittedName>
</protein>